<feature type="binding site" evidence="11">
    <location>
        <position position="187"/>
    </location>
    <ligand>
        <name>FMN</name>
        <dbReference type="ChEBI" id="CHEBI:58210"/>
    </ligand>
</feature>
<dbReference type="RefSeq" id="WP_014846644.1">
    <property type="nucleotide sequence ID" value="NZ_CAJZDL010000020.1"/>
</dbReference>
<comment type="catalytic activity">
    <reaction evidence="10 11">
        <text>(S)-dihydroorotate + a quinone = orotate + a quinol</text>
        <dbReference type="Rhea" id="RHEA:30187"/>
        <dbReference type="ChEBI" id="CHEBI:24646"/>
        <dbReference type="ChEBI" id="CHEBI:30839"/>
        <dbReference type="ChEBI" id="CHEBI:30864"/>
        <dbReference type="ChEBI" id="CHEBI:132124"/>
        <dbReference type="EC" id="1.3.5.2"/>
    </reaction>
</comment>
<dbReference type="GO" id="GO:0106430">
    <property type="term" value="F:dihydroorotate dehydrogenase (quinone) activity"/>
    <property type="evidence" value="ECO:0007669"/>
    <property type="project" value="UniProtKB-EC"/>
</dbReference>
<dbReference type="EC" id="1.3.5.2" evidence="11"/>
<dbReference type="InterPro" id="IPR001295">
    <property type="entry name" value="Dihydroorotate_DH_CS"/>
</dbReference>
<keyword evidence="6 11" id="KW-0288">FMN</keyword>
<feature type="binding site" evidence="11">
    <location>
        <position position="192"/>
    </location>
    <ligand>
        <name>substrate</name>
    </ligand>
</feature>
<dbReference type="Proteomes" id="UP000273044">
    <property type="component" value="Chromosome"/>
</dbReference>
<feature type="binding site" evidence="11">
    <location>
        <begin position="257"/>
        <end position="258"/>
    </location>
    <ligand>
        <name>substrate</name>
    </ligand>
</feature>
<evidence type="ECO:0000256" key="1">
    <source>
        <dbReference type="ARBA" id="ARBA00003125"/>
    </source>
</evidence>
<evidence type="ECO:0000256" key="8">
    <source>
        <dbReference type="ARBA" id="ARBA00023002"/>
    </source>
</evidence>
<dbReference type="GO" id="GO:0005737">
    <property type="term" value="C:cytoplasm"/>
    <property type="evidence" value="ECO:0007669"/>
    <property type="project" value="InterPro"/>
</dbReference>
<dbReference type="SUPFAM" id="SSF51395">
    <property type="entry name" value="FMN-linked oxidoreductases"/>
    <property type="match status" value="1"/>
</dbReference>
<evidence type="ECO:0000256" key="9">
    <source>
        <dbReference type="ARBA" id="ARBA00023136"/>
    </source>
</evidence>
<dbReference type="OMA" id="ERIKMGA"/>
<comment type="subunit">
    <text evidence="11">Monomer.</text>
</comment>
<organism evidence="14 15">
    <name type="scientific">Arachnia propionica</name>
    <dbReference type="NCBI Taxonomy" id="1750"/>
    <lineage>
        <taxon>Bacteria</taxon>
        <taxon>Bacillati</taxon>
        <taxon>Actinomycetota</taxon>
        <taxon>Actinomycetes</taxon>
        <taxon>Propionibacteriales</taxon>
        <taxon>Propionibacteriaceae</taxon>
        <taxon>Arachnia</taxon>
    </lineage>
</organism>
<dbReference type="InterPro" id="IPR050074">
    <property type="entry name" value="DHO_dehydrogenase"/>
</dbReference>
<dbReference type="NCBIfam" id="NF003652">
    <property type="entry name" value="PRK05286.2-5"/>
    <property type="match status" value="1"/>
</dbReference>
<evidence type="ECO:0000313" key="15">
    <source>
        <dbReference type="Proteomes" id="UP000273044"/>
    </source>
</evidence>
<sequence>MTSLFTRAELAAYQKLLRPILFRWAGGDPEAIHEAMISWLGHVPATRSAQVANPVTVAGIEFPNRVGVAAGLDKDGVAAAAWARFGFGHAELGTVTGQAQPGNPRPRMFRARASRGVINRMGFNNRGADALADRLLKLGVQRGNRRLGIPLGVSIGKTKAIALVDAASDYLASLDALRDHADYFAVNVSSPNTPGLRSLQAAKELEQLLGCIVESASQGTDPIPVFVKLAPDLEPGQLTETVAVIRDCGAAGIIATNTTLSREGLAADDRHLAGEEGGLSGAPLTTRALAFVERVVSVTDLPVIGVGGIMSPRDGMRMFEAGAVLLQIYTGFIYAGPALVRGLNDLLRCA</sequence>
<dbReference type="GO" id="GO:0044205">
    <property type="term" value="P:'de novo' UMP biosynthetic process"/>
    <property type="evidence" value="ECO:0007669"/>
    <property type="project" value="UniProtKB-UniRule"/>
</dbReference>
<evidence type="ECO:0000256" key="2">
    <source>
        <dbReference type="ARBA" id="ARBA00004370"/>
    </source>
</evidence>
<name>A0A3N4CU16_9ACTN</name>
<keyword evidence="9 11" id="KW-0472">Membrane</keyword>
<feature type="binding site" evidence="11">
    <location>
        <position position="308"/>
    </location>
    <ligand>
        <name>FMN</name>
        <dbReference type="ChEBI" id="CHEBI:58210"/>
    </ligand>
</feature>
<evidence type="ECO:0000256" key="4">
    <source>
        <dbReference type="ARBA" id="ARBA00005359"/>
    </source>
</evidence>
<dbReference type="EMBL" id="LR134406">
    <property type="protein sequence ID" value="VEH70287.1"/>
    <property type="molecule type" value="Genomic_DNA"/>
</dbReference>
<proteinExistence type="inferred from homology"/>
<dbReference type="NCBIfam" id="TIGR01036">
    <property type="entry name" value="pyrD_sub2"/>
    <property type="match status" value="1"/>
</dbReference>
<dbReference type="GO" id="GO:0005886">
    <property type="term" value="C:plasma membrane"/>
    <property type="evidence" value="ECO:0007669"/>
    <property type="project" value="UniProtKB-SubCell"/>
</dbReference>
<comment type="subcellular location">
    <subcellularLocation>
        <location evidence="11">Cell membrane</location>
        <topology evidence="11">Peripheral membrane protein</topology>
    </subcellularLocation>
    <subcellularLocation>
        <location evidence="2">Membrane</location>
    </subcellularLocation>
</comment>
<dbReference type="PROSITE" id="PS00911">
    <property type="entry name" value="DHODEHASE_1"/>
    <property type="match status" value="1"/>
</dbReference>
<reference evidence="14 15" key="1">
    <citation type="submission" date="2018-12" db="EMBL/GenBank/DDBJ databases">
        <authorList>
            <consortium name="Pathogen Informatics"/>
        </authorList>
    </citation>
    <scope>NUCLEOTIDE SEQUENCE [LARGE SCALE GENOMIC DNA]</scope>
    <source>
        <strain evidence="14 15">NCTC12967</strain>
    </source>
</reference>
<feature type="active site" description="Nucleophile" evidence="11">
    <location>
        <position position="190"/>
    </location>
</feature>
<keyword evidence="15" id="KW-1185">Reference proteome</keyword>
<dbReference type="UniPathway" id="UPA00070">
    <property type="reaction ID" value="UER00946"/>
</dbReference>
<dbReference type="PANTHER" id="PTHR48109:SF4">
    <property type="entry name" value="DIHYDROOROTATE DEHYDROGENASE (QUINONE), MITOCHONDRIAL"/>
    <property type="match status" value="1"/>
</dbReference>
<dbReference type="PANTHER" id="PTHR48109">
    <property type="entry name" value="DIHYDROOROTATE DEHYDROGENASE (QUINONE), MITOCHONDRIAL-RELATED"/>
    <property type="match status" value="1"/>
</dbReference>
<feature type="binding site" evidence="11">
    <location>
        <begin position="119"/>
        <end position="123"/>
    </location>
    <ligand>
        <name>substrate</name>
    </ligand>
</feature>
<evidence type="ECO:0000256" key="6">
    <source>
        <dbReference type="ARBA" id="ARBA00022643"/>
    </source>
</evidence>
<protein>
    <recommendedName>
        <fullName evidence="11">Dihydroorotate dehydrogenase (quinone)</fullName>
        <ecNumber evidence="11">1.3.5.2</ecNumber>
    </recommendedName>
    <alternativeName>
        <fullName evidence="11">DHOdehase</fullName>
        <shortName evidence="11">DHOD</shortName>
        <shortName evidence="11">DHODase</shortName>
    </alternativeName>
    <alternativeName>
        <fullName evidence="11">Dihydroorotate oxidase</fullName>
    </alternativeName>
</protein>
<dbReference type="GeneID" id="64407049"/>
<dbReference type="HAMAP" id="MF_00225">
    <property type="entry name" value="DHO_dh_type2"/>
    <property type="match status" value="1"/>
</dbReference>
<feature type="binding site" evidence="11">
    <location>
        <position position="228"/>
    </location>
    <ligand>
        <name>FMN</name>
        <dbReference type="ChEBI" id="CHEBI:58210"/>
    </ligand>
</feature>
<comment type="cofactor">
    <cofactor evidence="11">
        <name>FMN</name>
        <dbReference type="ChEBI" id="CHEBI:58210"/>
    </cofactor>
    <text evidence="11">Binds 1 FMN per subunit.</text>
</comment>
<comment type="pathway">
    <text evidence="3 11">Pyrimidine metabolism; UMP biosynthesis via de novo pathway; orotate from (S)-dihydroorotate (quinone route): step 1/1.</text>
</comment>
<evidence type="ECO:0000259" key="12">
    <source>
        <dbReference type="Pfam" id="PF01180"/>
    </source>
</evidence>
<feature type="binding site" evidence="11">
    <location>
        <position position="154"/>
    </location>
    <ligand>
        <name>FMN</name>
        <dbReference type="ChEBI" id="CHEBI:58210"/>
    </ligand>
</feature>
<dbReference type="InterPro" id="IPR005719">
    <property type="entry name" value="Dihydroorotate_DH_2"/>
</dbReference>
<feature type="binding site" evidence="11">
    <location>
        <position position="281"/>
    </location>
    <ligand>
        <name>FMN</name>
        <dbReference type="ChEBI" id="CHEBI:58210"/>
    </ligand>
</feature>
<feature type="binding site" evidence="11">
    <location>
        <position position="256"/>
    </location>
    <ligand>
        <name>FMN</name>
        <dbReference type="ChEBI" id="CHEBI:58210"/>
    </ligand>
</feature>
<feature type="binding site" evidence="11">
    <location>
        <begin position="70"/>
        <end position="74"/>
    </location>
    <ligand>
        <name>FMN</name>
        <dbReference type="ChEBI" id="CHEBI:58210"/>
    </ligand>
</feature>
<evidence type="ECO:0000256" key="7">
    <source>
        <dbReference type="ARBA" id="ARBA00022975"/>
    </source>
</evidence>
<dbReference type="GO" id="GO:0006207">
    <property type="term" value="P:'de novo' pyrimidine nucleobase biosynthetic process"/>
    <property type="evidence" value="ECO:0007669"/>
    <property type="project" value="UniProtKB-UniRule"/>
</dbReference>
<feature type="binding site" evidence="11">
    <location>
        <position position="74"/>
    </location>
    <ligand>
        <name>substrate</name>
    </ligand>
</feature>
<dbReference type="Pfam" id="PF01180">
    <property type="entry name" value="DHO_dh"/>
    <property type="match status" value="1"/>
</dbReference>
<reference evidence="13" key="2">
    <citation type="submission" date="2021-03" db="EMBL/GenBank/DDBJ databases">
        <title>Human Oral Microbial Genomes.</title>
        <authorList>
            <person name="Johnston C.D."/>
            <person name="Chen T."/>
            <person name="Dewhirst F.E."/>
        </authorList>
    </citation>
    <scope>NUCLEOTIDE SEQUENCE</scope>
    <source>
        <strain evidence="13">F0714</strain>
    </source>
</reference>
<gene>
    <name evidence="11 14" type="primary">pyrD</name>
    <name evidence="13" type="ORF">J5A53_07730</name>
    <name evidence="14" type="ORF">NCTC12967_01582</name>
</gene>
<evidence type="ECO:0000256" key="10">
    <source>
        <dbReference type="ARBA" id="ARBA00048639"/>
    </source>
</evidence>
<dbReference type="OrthoDB" id="9802377at2"/>
<dbReference type="Gene3D" id="3.20.20.70">
    <property type="entry name" value="Aldolase class I"/>
    <property type="match status" value="1"/>
</dbReference>
<feature type="binding site" evidence="11">
    <location>
        <begin position="329"/>
        <end position="330"/>
    </location>
    <ligand>
        <name>FMN</name>
        <dbReference type="ChEBI" id="CHEBI:58210"/>
    </ligand>
</feature>
<evidence type="ECO:0000313" key="13">
    <source>
        <dbReference type="EMBL" id="QUC12535.1"/>
    </source>
</evidence>
<comment type="similarity">
    <text evidence="4 11">Belongs to the dihydroorotate dehydrogenase family. Type 2 subfamily.</text>
</comment>
<keyword evidence="8 11" id="KW-0560">Oxidoreductase</keyword>
<evidence type="ECO:0000256" key="5">
    <source>
        <dbReference type="ARBA" id="ARBA00022630"/>
    </source>
</evidence>
<dbReference type="EMBL" id="CP072385">
    <property type="protein sequence ID" value="QUC12535.1"/>
    <property type="molecule type" value="Genomic_DNA"/>
</dbReference>
<comment type="function">
    <text evidence="1 11">Catalyzes the conversion of dihydroorotate to orotate with quinone as electron acceptor.</text>
</comment>
<keyword evidence="5 11" id="KW-0285">Flavoprotein</keyword>
<evidence type="ECO:0000313" key="14">
    <source>
        <dbReference type="EMBL" id="VEH70287.1"/>
    </source>
</evidence>
<keyword evidence="7 11" id="KW-0665">Pyrimidine biosynthesis</keyword>
<accession>A0A3N4CU16</accession>
<dbReference type="InterPro" id="IPR013785">
    <property type="entry name" value="Aldolase_TIM"/>
</dbReference>
<dbReference type="CDD" id="cd04738">
    <property type="entry name" value="DHOD_2_like"/>
    <property type="match status" value="1"/>
</dbReference>
<feature type="binding site" evidence="11">
    <location>
        <position position="187"/>
    </location>
    <ligand>
        <name>substrate</name>
    </ligand>
</feature>
<evidence type="ECO:0000256" key="11">
    <source>
        <dbReference type="HAMAP-Rule" id="MF_00225"/>
    </source>
</evidence>
<dbReference type="AlphaFoldDB" id="A0A3N4CU16"/>
<dbReference type="InterPro" id="IPR012135">
    <property type="entry name" value="Dihydroorotate_DH_1_2"/>
</dbReference>
<keyword evidence="11" id="KW-1003">Cell membrane</keyword>
<feature type="domain" description="Dihydroorotate dehydrogenase catalytic" evidence="12">
    <location>
        <begin position="55"/>
        <end position="344"/>
    </location>
</feature>
<dbReference type="PIRSF" id="PIRSF000164">
    <property type="entry name" value="DHO_oxidase"/>
    <property type="match status" value="1"/>
</dbReference>
<dbReference type="InterPro" id="IPR005720">
    <property type="entry name" value="Dihydroorotate_DH_cat"/>
</dbReference>
<evidence type="ECO:0000256" key="3">
    <source>
        <dbReference type="ARBA" id="ARBA00005161"/>
    </source>
</evidence>
<feature type="binding site" evidence="11">
    <location>
        <position position="94"/>
    </location>
    <ligand>
        <name>FMN</name>
        <dbReference type="ChEBI" id="CHEBI:58210"/>
    </ligand>
</feature>
<dbReference type="Proteomes" id="UP000677180">
    <property type="component" value="Chromosome"/>
</dbReference>